<dbReference type="EMBL" id="JBFPJR010000047">
    <property type="protein sequence ID" value="MEX0429545.1"/>
    <property type="molecule type" value="Genomic_DNA"/>
</dbReference>
<evidence type="ECO:0000256" key="1">
    <source>
        <dbReference type="SAM" id="Coils"/>
    </source>
</evidence>
<dbReference type="InterPro" id="IPR050445">
    <property type="entry name" value="Bact_polysacc_biosynth/exp"/>
</dbReference>
<dbReference type="PANTHER" id="PTHR32309:SF31">
    <property type="entry name" value="CAPSULAR EXOPOLYSACCHARIDE FAMILY"/>
    <property type="match status" value="1"/>
</dbReference>
<evidence type="ECO:0000256" key="3">
    <source>
        <dbReference type="SAM" id="Phobius"/>
    </source>
</evidence>
<accession>A0ABV3T2W3</accession>
<reference evidence="4 5" key="1">
    <citation type="submission" date="2024-07" db="EMBL/GenBank/DDBJ databases">
        <authorList>
            <person name="Lee S."/>
            <person name="Kang M."/>
        </authorList>
    </citation>
    <scope>NUCLEOTIDE SEQUENCE [LARGE SCALE GENOMIC DNA]</scope>
    <source>
        <strain evidence="4 5">DS6</strain>
    </source>
</reference>
<comment type="caution">
    <text evidence="4">The sequence shown here is derived from an EMBL/GenBank/DDBJ whole genome shotgun (WGS) entry which is preliminary data.</text>
</comment>
<feature type="coiled-coil region" evidence="1">
    <location>
        <begin position="152"/>
        <end position="179"/>
    </location>
</feature>
<feature type="compositionally biased region" description="Low complexity" evidence="2">
    <location>
        <begin position="522"/>
        <end position="536"/>
    </location>
</feature>
<dbReference type="RefSeq" id="WP_367995512.1">
    <property type="nucleotide sequence ID" value="NZ_JBFPJR010000047.1"/>
</dbReference>
<keyword evidence="3" id="KW-1133">Transmembrane helix</keyword>
<organism evidence="4 5">
    <name type="scientific">Nocardioides eburneus</name>
    <dbReference type="NCBI Taxonomy" id="3231482"/>
    <lineage>
        <taxon>Bacteria</taxon>
        <taxon>Bacillati</taxon>
        <taxon>Actinomycetota</taxon>
        <taxon>Actinomycetes</taxon>
        <taxon>Propionibacteriales</taxon>
        <taxon>Nocardioidaceae</taxon>
        <taxon>Nocardioides</taxon>
    </lineage>
</organism>
<feature type="transmembrane region" description="Helical" evidence="3">
    <location>
        <begin position="37"/>
        <end position="57"/>
    </location>
</feature>
<keyword evidence="5" id="KW-1185">Reference proteome</keyword>
<evidence type="ECO:0008006" key="6">
    <source>
        <dbReference type="Google" id="ProtNLM"/>
    </source>
</evidence>
<keyword evidence="3" id="KW-0472">Membrane</keyword>
<feature type="transmembrane region" description="Helical" evidence="3">
    <location>
        <begin position="247"/>
        <end position="271"/>
    </location>
</feature>
<protein>
    <recommendedName>
        <fullName evidence="6">Polysaccharide chain length determinant N-terminal domain-containing protein</fullName>
    </recommendedName>
</protein>
<feature type="compositionally biased region" description="Basic and acidic residues" evidence="2">
    <location>
        <begin position="489"/>
        <end position="501"/>
    </location>
</feature>
<name>A0ABV3T2W3_9ACTN</name>
<feature type="region of interest" description="Disordered" evidence="2">
    <location>
        <begin position="395"/>
        <end position="423"/>
    </location>
</feature>
<dbReference type="PANTHER" id="PTHR32309">
    <property type="entry name" value="TYROSINE-PROTEIN KINASE"/>
    <property type="match status" value="1"/>
</dbReference>
<keyword evidence="1" id="KW-0175">Coiled coil</keyword>
<evidence type="ECO:0000313" key="4">
    <source>
        <dbReference type="EMBL" id="MEX0429545.1"/>
    </source>
</evidence>
<evidence type="ECO:0000256" key="2">
    <source>
        <dbReference type="SAM" id="MobiDB-lite"/>
    </source>
</evidence>
<sequence>MSWRLDDAAAVDETQSTPVFASLVYLRNALRRRRRTWLGLAAAGLALGGAYAVAVPADPVADTTLILSHPEGQDPSSAMQTDLSILRTREVADRAAAKLDMTPTALSQAISATIITPTILRIRITGPDETTAITRAQVVGQAFLSYRGAMLRAESEALVAGYEQRIQKLKSEMTTLTHQYASLSSGKSPQQQRVAETVLTQRSQDQAQVDTLQQQIEDTTTSIDAVVTASSVVDPADIVPVSAPKRVILSAISGLVVGGALGLGIVLVQALTTTRLRRREEIALALDAPVTYAAERPSALRPALRRRGVDTLARGVVAGLGRPGPRRPLALLTLAGDRRAARTVDAVAVTAVRALVEAGQRVLVVDLTPRGRLGHLLTGVAARVHRPDWALAWGPLDPEQPDRLRPAGQPGQPGGPTAPEGWDEALSSGTVLVVGRLELGAGVDELATWTDRAVVLLTAGSTSAERLRSAADLLSAAGIELAATLLADADRSDESAGRRAAEGATPASAADDGETVGRHSDVVAGAVPDPAALPAPHCADPLVPAPVEQP</sequence>
<gene>
    <name evidence="4" type="ORF">AB3X52_18155</name>
</gene>
<proteinExistence type="predicted"/>
<evidence type="ECO:0000313" key="5">
    <source>
        <dbReference type="Proteomes" id="UP001556631"/>
    </source>
</evidence>
<dbReference type="Proteomes" id="UP001556631">
    <property type="component" value="Unassembled WGS sequence"/>
</dbReference>
<feature type="compositionally biased region" description="Low complexity" evidence="2">
    <location>
        <begin position="406"/>
        <end position="420"/>
    </location>
</feature>
<feature type="region of interest" description="Disordered" evidence="2">
    <location>
        <begin position="489"/>
        <end position="550"/>
    </location>
</feature>
<keyword evidence="3" id="KW-0812">Transmembrane</keyword>